<feature type="domain" description="PUA" evidence="9">
    <location>
        <begin position="283"/>
        <end position="365"/>
    </location>
</feature>
<dbReference type="CDD" id="cd04242">
    <property type="entry name" value="AAK_G5K_ProB"/>
    <property type="match status" value="1"/>
</dbReference>
<dbReference type="EC" id="2.7.2.11" evidence="8"/>
<evidence type="ECO:0000259" key="9">
    <source>
        <dbReference type="SMART" id="SM00359"/>
    </source>
</evidence>
<proteinExistence type="inferred from homology"/>
<dbReference type="HAMAP" id="MF_00456">
    <property type="entry name" value="ProB"/>
    <property type="match status" value="1"/>
</dbReference>
<comment type="pathway">
    <text evidence="8">Amino-acid biosynthesis; L-proline biosynthesis; L-glutamate 5-semialdehyde from L-glutamate: step 1/2.</text>
</comment>
<evidence type="ECO:0000256" key="1">
    <source>
        <dbReference type="ARBA" id="ARBA00022490"/>
    </source>
</evidence>
<comment type="caution">
    <text evidence="10">The sequence shown here is derived from an EMBL/GenBank/DDBJ whole genome shotgun (WGS) entry which is preliminary data.</text>
</comment>
<evidence type="ECO:0000256" key="2">
    <source>
        <dbReference type="ARBA" id="ARBA00022605"/>
    </source>
</evidence>
<dbReference type="SMART" id="SM00359">
    <property type="entry name" value="PUA"/>
    <property type="match status" value="1"/>
</dbReference>
<evidence type="ECO:0000256" key="7">
    <source>
        <dbReference type="ARBA" id="ARBA00022840"/>
    </source>
</evidence>
<comment type="function">
    <text evidence="8">Catalyzes the transfer of a phosphate group to glutamate to form L-glutamate 5-phosphate.</text>
</comment>
<dbReference type="RefSeq" id="WP_176280666.1">
    <property type="nucleotide sequence ID" value="NZ_JABWMH010000005.1"/>
</dbReference>
<dbReference type="InterPro" id="IPR036974">
    <property type="entry name" value="PUA_sf"/>
</dbReference>
<feature type="binding site" evidence="8">
    <location>
        <begin position="176"/>
        <end position="177"/>
    </location>
    <ligand>
        <name>ATP</name>
        <dbReference type="ChEBI" id="CHEBI:30616"/>
    </ligand>
</feature>
<keyword evidence="3 8" id="KW-0641">Proline biosynthesis</keyword>
<dbReference type="CDD" id="cd21157">
    <property type="entry name" value="PUA_G5K"/>
    <property type="match status" value="1"/>
</dbReference>
<dbReference type="PROSITE" id="PS00902">
    <property type="entry name" value="GLUTAMATE_5_KINASE"/>
    <property type="match status" value="1"/>
</dbReference>
<keyword evidence="5 8" id="KW-0547">Nucleotide-binding</keyword>
<keyword evidence="6 8" id="KW-0418">Kinase</keyword>
<dbReference type="PRINTS" id="PR00474">
    <property type="entry name" value="GLU5KINASE"/>
</dbReference>
<dbReference type="InterPro" id="IPR019797">
    <property type="entry name" value="Glutamate_5-kinase_CS"/>
</dbReference>
<dbReference type="SUPFAM" id="SSF53633">
    <property type="entry name" value="Carbamate kinase-like"/>
    <property type="match status" value="1"/>
</dbReference>
<dbReference type="Pfam" id="PF01472">
    <property type="entry name" value="PUA"/>
    <property type="match status" value="1"/>
</dbReference>
<keyword evidence="7 8" id="KW-0067">ATP-binding</keyword>
<keyword evidence="11" id="KW-1185">Reference proteome</keyword>
<keyword evidence="1 8" id="KW-0963">Cytoplasm</keyword>
<evidence type="ECO:0000256" key="8">
    <source>
        <dbReference type="HAMAP-Rule" id="MF_00456"/>
    </source>
</evidence>
<dbReference type="SUPFAM" id="SSF88697">
    <property type="entry name" value="PUA domain-like"/>
    <property type="match status" value="1"/>
</dbReference>
<dbReference type="PIRSF" id="PIRSF000729">
    <property type="entry name" value="GK"/>
    <property type="match status" value="1"/>
</dbReference>
<comment type="catalytic activity">
    <reaction evidence="8">
        <text>L-glutamate + ATP = L-glutamyl 5-phosphate + ADP</text>
        <dbReference type="Rhea" id="RHEA:14877"/>
        <dbReference type="ChEBI" id="CHEBI:29985"/>
        <dbReference type="ChEBI" id="CHEBI:30616"/>
        <dbReference type="ChEBI" id="CHEBI:58274"/>
        <dbReference type="ChEBI" id="CHEBI:456216"/>
        <dbReference type="EC" id="2.7.2.11"/>
    </reaction>
</comment>
<organism evidence="10 11">
    <name type="scientific">Parasphingorhabdus flavimaris</name>
    <dbReference type="NCBI Taxonomy" id="266812"/>
    <lineage>
        <taxon>Bacteria</taxon>
        <taxon>Pseudomonadati</taxon>
        <taxon>Pseudomonadota</taxon>
        <taxon>Alphaproteobacteria</taxon>
        <taxon>Sphingomonadales</taxon>
        <taxon>Sphingomonadaceae</taxon>
        <taxon>Parasphingorhabdus</taxon>
    </lineage>
</organism>
<dbReference type="GO" id="GO:0004349">
    <property type="term" value="F:glutamate 5-kinase activity"/>
    <property type="evidence" value="ECO:0007669"/>
    <property type="project" value="UniProtKB-EC"/>
</dbReference>
<dbReference type="InterPro" id="IPR015947">
    <property type="entry name" value="PUA-like_sf"/>
</dbReference>
<feature type="binding site" evidence="8">
    <location>
        <position position="16"/>
    </location>
    <ligand>
        <name>ATP</name>
        <dbReference type="ChEBI" id="CHEBI:30616"/>
    </ligand>
</feature>
<comment type="similarity">
    <text evidence="8">Belongs to the glutamate 5-kinase family.</text>
</comment>
<dbReference type="Pfam" id="PF00696">
    <property type="entry name" value="AA_kinase"/>
    <property type="match status" value="1"/>
</dbReference>
<dbReference type="InterPro" id="IPR011529">
    <property type="entry name" value="Glu_5kinase"/>
</dbReference>
<keyword evidence="2 8" id="KW-0028">Amino-acid biosynthesis</keyword>
<feature type="binding site" evidence="8">
    <location>
        <position position="56"/>
    </location>
    <ligand>
        <name>substrate</name>
    </ligand>
</feature>
<evidence type="ECO:0000256" key="6">
    <source>
        <dbReference type="ARBA" id="ARBA00022777"/>
    </source>
</evidence>
<sequence length="373" mass="39263">MVTTVNTTTGDTIVVKVGSSLLVGEDGQARRDWLKTLVSDIAKRHRAGDNIIIVSSGSIALGARKLGLDKGGRASLAEAQAAASVGQIALSSLWSELLAEHQIAAAQMLLTLDDMEDRKRYLNATATLEKLLEHRAIAVINENDSVATDEIRFGDNDRLAARVGQAASADRVLLLSDIDGLYDRRPDSETNGQFIGMVETVDDNIMAMADGSSSSGLGSGGMTSKLEAAKIANLAGIELSIISGREDHPLERYALTNVGTLFKAGDGAGARKSWLGGRLTSAGTITIDTGAVAALQSGGSLLAAGIITIDGQFERSDVVEIKDENGQTIARGLSEYGAMDCARIIGRRSSELETLLGYAPRSAVVHRNQMVLV</sequence>
<feature type="binding site" evidence="8">
    <location>
        <begin position="219"/>
        <end position="225"/>
    </location>
    <ligand>
        <name>ATP</name>
        <dbReference type="ChEBI" id="CHEBI:30616"/>
    </ligand>
</feature>
<keyword evidence="4 8" id="KW-0808">Transferase</keyword>
<dbReference type="InterPro" id="IPR041739">
    <property type="entry name" value="G5K_ProB"/>
</dbReference>
<dbReference type="InterPro" id="IPR036393">
    <property type="entry name" value="AceGlu_kinase-like_sf"/>
</dbReference>
<accession>A0ABX2N691</accession>
<evidence type="ECO:0000313" key="10">
    <source>
        <dbReference type="EMBL" id="NVD29213.1"/>
    </source>
</evidence>
<dbReference type="Gene3D" id="2.30.130.10">
    <property type="entry name" value="PUA domain"/>
    <property type="match status" value="1"/>
</dbReference>
<reference evidence="10 11" key="1">
    <citation type="submission" date="2020-06" db="EMBL/GenBank/DDBJ databases">
        <authorList>
            <person name="Kim S.-J."/>
            <person name="Park S.-J."/>
        </authorList>
    </citation>
    <scope>NUCLEOTIDE SEQUENCE [LARGE SCALE GENOMIC DNA]</scope>
    <source>
        <strain evidence="10 11">SW-151</strain>
    </source>
</reference>
<dbReference type="PANTHER" id="PTHR43654:SF1">
    <property type="entry name" value="ISOPENTENYL PHOSPHATE KINASE"/>
    <property type="match status" value="1"/>
</dbReference>
<dbReference type="EMBL" id="JABWMH010000005">
    <property type="protein sequence ID" value="NVD29213.1"/>
    <property type="molecule type" value="Genomic_DNA"/>
</dbReference>
<dbReference type="InterPro" id="IPR001057">
    <property type="entry name" value="Glu/AcGlu_kinase"/>
</dbReference>
<dbReference type="InterPro" id="IPR001048">
    <property type="entry name" value="Asp/Glu/Uridylate_kinase"/>
</dbReference>
<feature type="binding site" evidence="8">
    <location>
        <position position="144"/>
    </location>
    <ligand>
        <name>substrate</name>
    </ligand>
</feature>
<evidence type="ECO:0000313" key="11">
    <source>
        <dbReference type="Proteomes" id="UP000652427"/>
    </source>
</evidence>
<dbReference type="Proteomes" id="UP000652427">
    <property type="component" value="Unassembled WGS sequence"/>
</dbReference>
<dbReference type="NCBIfam" id="TIGR01027">
    <property type="entry name" value="proB"/>
    <property type="match status" value="1"/>
</dbReference>
<comment type="subcellular location">
    <subcellularLocation>
        <location evidence="8">Cytoplasm</location>
    </subcellularLocation>
</comment>
<dbReference type="PROSITE" id="PS50890">
    <property type="entry name" value="PUA"/>
    <property type="match status" value="1"/>
</dbReference>
<gene>
    <name evidence="8" type="primary">proB</name>
    <name evidence="10" type="ORF">HUO14_15040</name>
</gene>
<dbReference type="InterPro" id="IPR005715">
    <property type="entry name" value="Glu_5kinase/COase_Synthase"/>
</dbReference>
<protein>
    <recommendedName>
        <fullName evidence="8">Glutamate 5-kinase</fullName>
        <ecNumber evidence="8">2.7.2.11</ecNumber>
    </recommendedName>
    <alternativeName>
        <fullName evidence="8">Gamma-glutamyl kinase</fullName>
        <shortName evidence="8">GK</shortName>
    </alternativeName>
</protein>
<dbReference type="InterPro" id="IPR002478">
    <property type="entry name" value="PUA"/>
</dbReference>
<dbReference type="PANTHER" id="PTHR43654">
    <property type="entry name" value="GLUTAMATE 5-KINASE"/>
    <property type="match status" value="1"/>
</dbReference>
<feature type="binding site" evidence="8">
    <location>
        <position position="156"/>
    </location>
    <ligand>
        <name>substrate</name>
    </ligand>
</feature>
<dbReference type="Gene3D" id="3.40.1160.10">
    <property type="entry name" value="Acetylglutamate kinase-like"/>
    <property type="match status" value="1"/>
</dbReference>
<evidence type="ECO:0000256" key="5">
    <source>
        <dbReference type="ARBA" id="ARBA00022741"/>
    </source>
</evidence>
<evidence type="ECO:0000256" key="3">
    <source>
        <dbReference type="ARBA" id="ARBA00022650"/>
    </source>
</evidence>
<evidence type="ECO:0000256" key="4">
    <source>
        <dbReference type="ARBA" id="ARBA00022679"/>
    </source>
</evidence>
<name>A0ABX2N691_9SPHN</name>